<name>A0A8K1LNG9_9PASS</name>
<dbReference type="AlphaFoldDB" id="A0A8K1LNG9"/>
<reference evidence="3" key="1">
    <citation type="submission" date="2019-04" db="EMBL/GenBank/DDBJ databases">
        <title>Genome assembly of Zosterops borbonicus 15179.</title>
        <authorList>
            <person name="Leroy T."/>
            <person name="Anselmetti Y."/>
            <person name="Tilak M.-K."/>
            <person name="Nabholz B."/>
        </authorList>
    </citation>
    <scope>NUCLEOTIDE SEQUENCE</scope>
    <source>
        <strain evidence="3">HGM_15179</strain>
        <tissue evidence="3">Muscle</tissue>
    </source>
</reference>
<keyword evidence="2" id="KW-0472">Membrane</keyword>
<feature type="compositionally biased region" description="Basic and acidic residues" evidence="1">
    <location>
        <begin position="135"/>
        <end position="150"/>
    </location>
</feature>
<feature type="region of interest" description="Disordered" evidence="1">
    <location>
        <begin position="125"/>
        <end position="199"/>
    </location>
</feature>
<organism evidence="3 4">
    <name type="scientific">Zosterops borbonicus</name>
    <dbReference type="NCBI Taxonomy" id="364589"/>
    <lineage>
        <taxon>Eukaryota</taxon>
        <taxon>Metazoa</taxon>
        <taxon>Chordata</taxon>
        <taxon>Craniata</taxon>
        <taxon>Vertebrata</taxon>
        <taxon>Euteleostomi</taxon>
        <taxon>Archelosauria</taxon>
        <taxon>Archosauria</taxon>
        <taxon>Dinosauria</taxon>
        <taxon>Saurischia</taxon>
        <taxon>Theropoda</taxon>
        <taxon>Coelurosauria</taxon>
        <taxon>Aves</taxon>
        <taxon>Neognathae</taxon>
        <taxon>Neoaves</taxon>
        <taxon>Telluraves</taxon>
        <taxon>Australaves</taxon>
        <taxon>Passeriformes</taxon>
        <taxon>Sylvioidea</taxon>
        <taxon>Zosteropidae</taxon>
        <taxon>Zosterops</taxon>
    </lineage>
</organism>
<dbReference type="OrthoDB" id="9219219at2759"/>
<keyword evidence="2" id="KW-0812">Transmembrane</keyword>
<keyword evidence="2" id="KW-1133">Transmembrane helix</keyword>
<feature type="compositionally biased region" description="Pro residues" evidence="1">
    <location>
        <begin position="184"/>
        <end position="199"/>
    </location>
</feature>
<dbReference type="EMBL" id="SWJQ01000148">
    <property type="protein sequence ID" value="TRZ20449.1"/>
    <property type="molecule type" value="Genomic_DNA"/>
</dbReference>
<feature type="transmembrane region" description="Helical" evidence="2">
    <location>
        <begin position="95"/>
        <end position="116"/>
    </location>
</feature>
<dbReference type="Proteomes" id="UP000796761">
    <property type="component" value="Unassembled WGS sequence"/>
</dbReference>
<keyword evidence="4" id="KW-1185">Reference proteome</keyword>
<comment type="caution">
    <text evidence="3">The sequence shown here is derived from an EMBL/GenBank/DDBJ whole genome shotgun (WGS) entry which is preliminary data.</text>
</comment>
<gene>
    <name evidence="3" type="ORF">HGM15179_006680</name>
</gene>
<evidence type="ECO:0000256" key="2">
    <source>
        <dbReference type="SAM" id="Phobius"/>
    </source>
</evidence>
<protein>
    <submittedName>
        <fullName evidence="3">Uncharacterized protein</fullName>
    </submittedName>
</protein>
<evidence type="ECO:0000313" key="3">
    <source>
        <dbReference type="EMBL" id="TRZ20449.1"/>
    </source>
</evidence>
<evidence type="ECO:0000256" key="1">
    <source>
        <dbReference type="SAM" id="MobiDB-lite"/>
    </source>
</evidence>
<accession>A0A8K1LNG9</accession>
<sequence>MAEKKSLEAAKHLDQMLSELERHREMEQRIAQMAAHPIEGNDSVPAPVAGHEEMPHIDTDIDMDTVKGDMLGKSDINPASSQRIICPQDVRRSCMIGTVVTLFTVPLSMVLCYVGFQWWKAKKRHPRAAPASGPRRHDSPSPPESPKDDWFDSSQTWPQQQKLPKKAEPPPRPPSPTVKRKSPEIPPPPPLPSPPPWSR</sequence>
<evidence type="ECO:0000313" key="4">
    <source>
        <dbReference type="Proteomes" id="UP000796761"/>
    </source>
</evidence>
<feature type="compositionally biased region" description="Polar residues" evidence="1">
    <location>
        <begin position="152"/>
        <end position="161"/>
    </location>
</feature>
<proteinExistence type="predicted"/>